<feature type="compositionally biased region" description="Basic residues" evidence="2">
    <location>
        <begin position="546"/>
        <end position="558"/>
    </location>
</feature>
<keyword evidence="5" id="KW-1185">Reference proteome</keyword>
<dbReference type="AlphaFoldDB" id="A0A484BCB3"/>
<evidence type="ECO:0000256" key="1">
    <source>
        <dbReference type="SAM" id="Coils"/>
    </source>
</evidence>
<organism evidence="4 5">
    <name type="scientific">Drosophila navojoa</name>
    <name type="common">Fruit fly</name>
    <dbReference type="NCBI Taxonomy" id="7232"/>
    <lineage>
        <taxon>Eukaryota</taxon>
        <taxon>Metazoa</taxon>
        <taxon>Ecdysozoa</taxon>
        <taxon>Arthropoda</taxon>
        <taxon>Hexapoda</taxon>
        <taxon>Insecta</taxon>
        <taxon>Pterygota</taxon>
        <taxon>Neoptera</taxon>
        <taxon>Endopterygota</taxon>
        <taxon>Diptera</taxon>
        <taxon>Brachycera</taxon>
        <taxon>Muscomorpha</taxon>
        <taxon>Ephydroidea</taxon>
        <taxon>Drosophilidae</taxon>
        <taxon>Drosophila</taxon>
    </lineage>
</organism>
<keyword evidence="3" id="KW-0732">Signal</keyword>
<comment type="caution">
    <text evidence="4">The sequence shown here is derived from an EMBL/GenBank/DDBJ whole genome shotgun (WGS) entry which is preliminary data.</text>
</comment>
<feature type="region of interest" description="Disordered" evidence="2">
    <location>
        <begin position="413"/>
        <end position="481"/>
    </location>
</feature>
<feature type="region of interest" description="Disordered" evidence="2">
    <location>
        <begin position="315"/>
        <end position="340"/>
    </location>
</feature>
<dbReference type="KEGG" id="dnv:108659859"/>
<accession>A0A484BCB3</accession>
<protein>
    <recommendedName>
        <fullName evidence="6">Natalisin</fullName>
    </recommendedName>
</protein>
<evidence type="ECO:0000313" key="5">
    <source>
        <dbReference type="Proteomes" id="UP000295192"/>
    </source>
</evidence>
<dbReference type="EMBL" id="LSRL02000060">
    <property type="protein sequence ID" value="TDG46358.1"/>
    <property type="molecule type" value="Genomic_DNA"/>
</dbReference>
<evidence type="ECO:0000313" key="4">
    <source>
        <dbReference type="EMBL" id="TDG46358.1"/>
    </source>
</evidence>
<feature type="signal peptide" evidence="3">
    <location>
        <begin position="1"/>
        <end position="21"/>
    </location>
</feature>
<feature type="coiled-coil region" evidence="1">
    <location>
        <begin position="41"/>
        <end position="68"/>
    </location>
</feature>
<name>A0A484BCB3_DRONA</name>
<evidence type="ECO:0008006" key="6">
    <source>
        <dbReference type="Google" id="ProtNLM"/>
    </source>
</evidence>
<feature type="region of interest" description="Disordered" evidence="2">
    <location>
        <begin position="197"/>
        <end position="217"/>
    </location>
</feature>
<gene>
    <name evidence="4" type="ORF">AWZ03_007247</name>
</gene>
<evidence type="ECO:0000256" key="3">
    <source>
        <dbReference type="SAM" id="SignalP"/>
    </source>
</evidence>
<feature type="region of interest" description="Disordered" evidence="2">
    <location>
        <begin position="538"/>
        <end position="558"/>
    </location>
</feature>
<dbReference type="OMA" id="WAMQLLY"/>
<keyword evidence="1" id="KW-0175">Coiled coil</keyword>
<proteinExistence type="predicted"/>
<feature type="compositionally biased region" description="Polar residues" evidence="2">
    <location>
        <begin position="469"/>
        <end position="481"/>
    </location>
</feature>
<dbReference type="OrthoDB" id="5219169at2759"/>
<feature type="chain" id="PRO_5019788110" description="Natalisin" evidence="3">
    <location>
        <begin position="22"/>
        <end position="558"/>
    </location>
</feature>
<dbReference type="Proteomes" id="UP000295192">
    <property type="component" value="Unassembled WGS sequence"/>
</dbReference>
<evidence type="ECO:0000256" key="2">
    <source>
        <dbReference type="SAM" id="MobiDB-lite"/>
    </source>
</evidence>
<reference evidence="4 5" key="1">
    <citation type="journal article" date="2019" name="J. Hered.">
        <title>An Improved Genome Assembly for Drosophila navojoa, the Basal Species in the mojavensis Cluster.</title>
        <authorList>
            <person name="Vanderlinde T."/>
            <person name="Dupim E.G."/>
            <person name="Nazario-Yepiz N.O."/>
            <person name="Carvalho A.B."/>
        </authorList>
    </citation>
    <scope>NUCLEOTIDE SEQUENCE [LARGE SCALE GENOMIC DNA]</scope>
    <source>
        <strain evidence="4">Navoj_Jal97</strain>
        <tissue evidence="4">Whole organism</tissue>
    </source>
</reference>
<sequence length="558" mass="64449">MRLTLAWLWVCLAIYCSGGFANNGQGNVVLSLPPSLIAATEVVALRQLQQQQQQREQQQQQMLHEQERWKKDARVLFDGGIDPSADMVHSKEPASAAGKHISPYNHDLEVEQQPQPQPTDFNRKALSEAYDLEARQQSVPQEIATQHGHGHGRATPTLQNFWARHCLAANNCPREYNRALVAARTREAVSRMRQQLDKMKDSGNEDDLDESLEMDDNDYYDIDDSNEGLNARDSSNEVFMLLTGEQDLAKFLHWAMQLLYPSQFPAEGQGGSAAEFYHPGMYIWKKYNLSGHLEPPLIVEEPHYVLVRREKQNQKENYPLGDNLRPKDDPFIPPRGRKHTTPDLEELLNRYEPFVPNRGKRDRVKDLFKYDDLFYPNRGKKQRDLFKPDDPFFSHRGKKLKLSDLYNVDDPFFPNRGKRQLTAKQTQLPPSKWGRLQRTWQSDSDNDNSNSNSKGEGDNWPQRMPTHEINGNDQSVKTSMSADDAALVQQQLPLPANRLQSTRSMSAYLQQLQQQQQQQQEPVRFIVNPGMRQQQQQVKTSWPARSHQRWRRSAHNAH</sequence>
<feature type="compositionally biased region" description="Acidic residues" evidence="2">
    <location>
        <begin position="204"/>
        <end position="217"/>
    </location>
</feature>